<sequence length="85" mass="9564">MALLMWTKSAPRGSTTHQQEDQVSSSANKDLVTQTGHHVTDQLPHKSLNHHCSKTWWSLLPVVSAYQERSVGFYYNSTRGLQIGP</sequence>
<dbReference type="EMBL" id="UZAU01000439">
    <property type="status" value="NOT_ANNOTATED_CDS"/>
    <property type="molecule type" value="Genomic_DNA"/>
</dbReference>
<reference evidence="2" key="2">
    <citation type="submission" date="2021-03" db="UniProtKB">
        <authorList>
            <consortium name="EnsemblPlants"/>
        </authorList>
    </citation>
    <scope>IDENTIFICATION</scope>
</reference>
<feature type="compositionally biased region" description="Polar residues" evidence="1">
    <location>
        <begin position="12"/>
        <end position="37"/>
    </location>
</feature>
<name>A0A803PRD5_CANSA</name>
<feature type="region of interest" description="Disordered" evidence="1">
    <location>
        <begin position="1"/>
        <end position="44"/>
    </location>
</feature>
<protein>
    <submittedName>
        <fullName evidence="2">Uncharacterized protein</fullName>
    </submittedName>
</protein>
<reference evidence="2" key="1">
    <citation type="submission" date="2018-11" db="EMBL/GenBank/DDBJ databases">
        <authorList>
            <person name="Grassa J C."/>
        </authorList>
    </citation>
    <scope>NUCLEOTIDE SEQUENCE [LARGE SCALE GENOMIC DNA]</scope>
</reference>
<dbReference type="Proteomes" id="UP000596661">
    <property type="component" value="Chromosome 5"/>
</dbReference>
<proteinExistence type="predicted"/>
<accession>A0A803PRD5</accession>
<evidence type="ECO:0000313" key="3">
    <source>
        <dbReference type="Proteomes" id="UP000596661"/>
    </source>
</evidence>
<dbReference type="EnsemblPlants" id="evm.model.05.674">
    <property type="protein sequence ID" value="cds.evm.model.05.674"/>
    <property type="gene ID" value="evm.TU.05.674"/>
</dbReference>
<organism evidence="2 3">
    <name type="scientific">Cannabis sativa</name>
    <name type="common">Hemp</name>
    <name type="synonym">Marijuana</name>
    <dbReference type="NCBI Taxonomy" id="3483"/>
    <lineage>
        <taxon>Eukaryota</taxon>
        <taxon>Viridiplantae</taxon>
        <taxon>Streptophyta</taxon>
        <taxon>Embryophyta</taxon>
        <taxon>Tracheophyta</taxon>
        <taxon>Spermatophyta</taxon>
        <taxon>Magnoliopsida</taxon>
        <taxon>eudicotyledons</taxon>
        <taxon>Gunneridae</taxon>
        <taxon>Pentapetalae</taxon>
        <taxon>rosids</taxon>
        <taxon>fabids</taxon>
        <taxon>Rosales</taxon>
        <taxon>Cannabaceae</taxon>
        <taxon>Cannabis</taxon>
    </lineage>
</organism>
<evidence type="ECO:0000256" key="1">
    <source>
        <dbReference type="SAM" id="MobiDB-lite"/>
    </source>
</evidence>
<dbReference type="Gramene" id="evm.model.05.674">
    <property type="protein sequence ID" value="cds.evm.model.05.674"/>
    <property type="gene ID" value="evm.TU.05.674"/>
</dbReference>
<keyword evidence="3" id="KW-1185">Reference proteome</keyword>
<dbReference type="AlphaFoldDB" id="A0A803PRD5"/>
<evidence type="ECO:0000313" key="2">
    <source>
        <dbReference type="EnsemblPlants" id="cds.evm.model.05.674"/>
    </source>
</evidence>